<gene>
    <name evidence="8" type="ORF">MAR_028553</name>
</gene>
<evidence type="ECO:0000313" key="9">
    <source>
        <dbReference type="Proteomes" id="UP001164746"/>
    </source>
</evidence>
<evidence type="ECO:0000256" key="4">
    <source>
        <dbReference type="ARBA" id="ARBA00023136"/>
    </source>
</evidence>
<protein>
    <submittedName>
        <fullName evidence="8">TRPM8-like protein</fullName>
    </submittedName>
</protein>
<evidence type="ECO:0000313" key="8">
    <source>
        <dbReference type="EMBL" id="WAQ95863.1"/>
    </source>
</evidence>
<evidence type="ECO:0000256" key="3">
    <source>
        <dbReference type="ARBA" id="ARBA00022989"/>
    </source>
</evidence>
<feature type="non-terminal residue" evidence="8">
    <location>
        <position position="920"/>
    </location>
</feature>
<dbReference type="PANTHER" id="PTHR13800">
    <property type="entry name" value="TRANSIENT RECEPTOR POTENTIAL CATION CHANNEL, SUBFAMILY M, MEMBER 6"/>
    <property type="match status" value="1"/>
</dbReference>
<name>A0ABY7DIF3_MYAAR</name>
<reference evidence="8" key="1">
    <citation type="submission" date="2022-11" db="EMBL/GenBank/DDBJ databases">
        <title>Centuries of genome instability and evolution in soft-shell clam transmissible cancer (bioRxiv).</title>
        <authorList>
            <person name="Hart S.F.M."/>
            <person name="Yonemitsu M.A."/>
            <person name="Giersch R.M."/>
            <person name="Beal B.F."/>
            <person name="Arriagada G."/>
            <person name="Davis B.W."/>
            <person name="Ostrander E.A."/>
            <person name="Goff S.P."/>
            <person name="Metzger M.J."/>
        </authorList>
    </citation>
    <scope>NUCLEOTIDE SEQUENCE</scope>
    <source>
        <strain evidence="8">MELC-2E11</strain>
        <tissue evidence="8">Siphon/mantle</tissue>
    </source>
</reference>
<sequence>MAEIKYDKKKRSWETVFKGSGRTQYGFRVSSEEEMRRKVRTQPILQKPGTILSFSTNTSVKDRTLRHFLAKFIVATGSILTAIAPTDNDDFLKKVVKDVQLETNHLPSSIVILPEAEIEDIFKEEKRKNEIPAVWSHFTLLIACAKNFNQLEALACLNDILIDQLSNIPTNTPVLVVVYDIHAKHKSLEQKAEYSSTDIPNYEIFVEIKNRKQKWEASSLSPHSEKSPHKWNSGCSYYTSRLIKCLITAAVIFPVRTIINMVVSLDSGIAIVDVMEQYKHQFKVTAEDKLYIIADALERDEWMQVKGLLIEEKNNSELWDVLLDLFIMGEKASGYLTRNSKDFRNLLSTVSKGKYEKNEKVKKECDKATGKDTSLSSCSRKRTMQNKRLCIFLWAICAKRFTVAKAIWRWTGNLMTAALMASKLLQDIKANTTVALDVEQIEEMVEFYDGGAISIFKKCARVKSENAKNILIRKRTELGQDESVLQIAKKNKTFISHDVCKPYMDEIWYFPLDQNPHKLAIFVCLFLPFLAPLWLDFSKVSDNGGNAAKQRQPSYKKKMKSDLMFDVSEFTWGDGVVIAFVIAFAAGEINQWHTQREEYLKNGWNRLDLLSLGLFITGQCLAHTCCSNVGRVLLAFSFITFSIRLLQGFTSISTIGPLLIMIKRMFGDMLNFIGVLAVVVISYAVAMRAILYPGSTFSWTTLYITFNKPFWNIFGELFLDDFEGLDESNLVNGTLHTQAPFIRYLSPVLLGMYMFIVQILLLNLLIAIFNFTVNDVHEDATRHAALQRLQLLLEYDQKHIASVPFNFVYVGILIYETITSTSSNTQNSDEINRSSNVFCRILKAFFRSSNEFSVRFPAPEDKQLKRWEGNIAKKWYDSVFERRFAVRPSVSDNLGHVDLHINPTPGFRENIDVYINLPNQ</sequence>
<feature type="domain" description="Ion transport" evidence="6">
    <location>
        <begin position="577"/>
        <end position="779"/>
    </location>
</feature>
<dbReference type="InterPro" id="IPR057366">
    <property type="entry name" value="TRPM-like"/>
</dbReference>
<dbReference type="Pfam" id="PF00520">
    <property type="entry name" value="Ion_trans"/>
    <property type="match status" value="1"/>
</dbReference>
<dbReference type="EMBL" id="CP111013">
    <property type="protein sequence ID" value="WAQ95863.1"/>
    <property type="molecule type" value="Genomic_DNA"/>
</dbReference>
<evidence type="ECO:0000256" key="1">
    <source>
        <dbReference type="ARBA" id="ARBA00004141"/>
    </source>
</evidence>
<keyword evidence="3 5" id="KW-1133">Transmembrane helix</keyword>
<keyword evidence="2 5" id="KW-0812">Transmembrane</keyword>
<dbReference type="Pfam" id="PF25508">
    <property type="entry name" value="TRPM2"/>
    <property type="match status" value="1"/>
</dbReference>
<dbReference type="Proteomes" id="UP001164746">
    <property type="component" value="Chromosome 2"/>
</dbReference>
<comment type="subcellular location">
    <subcellularLocation>
        <location evidence="1">Membrane</location>
        <topology evidence="1">Multi-pass membrane protein</topology>
    </subcellularLocation>
</comment>
<dbReference type="PANTHER" id="PTHR13800:SF12">
    <property type="entry name" value="TRANSIENT RECEPTOR POTENTIAL CATION CHANNEL SUBFAMILY M MEMBER-LIKE 2"/>
    <property type="match status" value="1"/>
</dbReference>
<feature type="domain" description="TRPM-like" evidence="7">
    <location>
        <begin position="336"/>
        <end position="497"/>
    </location>
</feature>
<organism evidence="8 9">
    <name type="scientific">Mya arenaria</name>
    <name type="common">Soft-shell clam</name>
    <dbReference type="NCBI Taxonomy" id="6604"/>
    <lineage>
        <taxon>Eukaryota</taxon>
        <taxon>Metazoa</taxon>
        <taxon>Spiralia</taxon>
        <taxon>Lophotrochozoa</taxon>
        <taxon>Mollusca</taxon>
        <taxon>Bivalvia</taxon>
        <taxon>Autobranchia</taxon>
        <taxon>Heteroconchia</taxon>
        <taxon>Euheterodonta</taxon>
        <taxon>Imparidentia</taxon>
        <taxon>Neoheterodontei</taxon>
        <taxon>Myida</taxon>
        <taxon>Myoidea</taxon>
        <taxon>Myidae</taxon>
        <taxon>Mya</taxon>
    </lineage>
</organism>
<dbReference type="InterPro" id="IPR050927">
    <property type="entry name" value="TRPM"/>
</dbReference>
<accession>A0ABY7DIF3</accession>
<feature type="transmembrane region" description="Helical" evidence="5">
    <location>
        <begin position="636"/>
        <end position="660"/>
    </location>
</feature>
<evidence type="ECO:0000259" key="7">
    <source>
        <dbReference type="Pfam" id="PF25508"/>
    </source>
</evidence>
<dbReference type="InterPro" id="IPR005821">
    <property type="entry name" value="Ion_trans_dom"/>
</dbReference>
<evidence type="ECO:0000256" key="5">
    <source>
        <dbReference type="SAM" id="Phobius"/>
    </source>
</evidence>
<proteinExistence type="predicted"/>
<evidence type="ECO:0000259" key="6">
    <source>
        <dbReference type="Pfam" id="PF00520"/>
    </source>
</evidence>
<feature type="transmembrane region" description="Helical" evidence="5">
    <location>
        <begin position="672"/>
        <end position="691"/>
    </location>
</feature>
<keyword evidence="9" id="KW-1185">Reference proteome</keyword>
<evidence type="ECO:0000256" key="2">
    <source>
        <dbReference type="ARBA" id="ARBA00022692"/>
    </source>
</evidence>
<keyword evidence="4 5" id="KW-0472">Membrane</keyword>
<feature type="transmembrane region" description="Helical" evidence="5">
    <location>
        <begin position="750"/>
        <end position="773"/>
    </location>
</feature>